<gene>
    <name evidence="1" type="ORF">Sterm_4209</name>
</gene>
<keyword evidence="2" id="KW-1185">Reference proteome</keyword>
<dbReference type="HOGENOM" id="CLU_2059789_0_0_0"/>
<dbReference type="AlphaFoldDB" id="D1AS50"/>
<dbReference type="RefSeq" id="WP_012863611.1">
    <property type="nucleotide sequence ID" value="NC_013519.1"/>
</dbReference>
<dbReference type="Proteomes" id="UP000000845">
    <property type="component" value="Plasmid pSTERM02"/>
</dbReference>
<evidence type="ECO:0000313" key="1">
    <source>
        <dbReference type="EMBL" id="ACZ11037.1"/>
    </source>
</evidence>
<reference evidence="1 2" key="1">
    <citation type="journal article" date="2010" name="Stand. Genomic Sci.">
        <title>Complete genome sequence of Sebaldella termitidis type strain (NCTC 11300).</title>
        <authorList>
            <person name="Harmon-Smith M."/>
            <person name="Celia L."/>
            <person name="Chertkov O."/>
            <person name="Lapidus A."/>
            <person name="Copeland A."/>
            <person name="Glavina Del Rio T."/>
            <person name="Nolan M."/>
            <person name="Lucas S."/>
            <person name="Tice H."/>
            <person name="Cheng J.F."/>
            <person name="Han C."/>
            <person name="Detter J.C."/>
            <person name="Bruce D."/>
            <person name="Goodwin L."/>
            <person name="Pitluck S."/>
            <person name="Pati A."/>
            <person name="Liolios K."/>
            <person name="Ivanova N."/>
            <person name="Mavromatis K."/>
            <person name="Mikhailova N."/>
            <person name="Chen A."/>
            <person name="Palaniappan K."/>
            <person name="Land M."/>
            <person name="Hauser L."/>
            <person name="Chang Y.J."/>
            <person name="Jeffries C.D."/>
            <person name="Brettin T."/>
            <person name="Goker M."/>
            <person name="Beck B."/>
            <person name="Bristow J."/>
            <person name="Eisen J.A."/>
            <person name="Markowitz V."/>
            <person name="Hugenholtz P."/>
            <person name="Kyrpides N.C."/>
            <person name="Klenk H.P."/>
            <person name="Chen F."/>
        </authorList>
    </citation>
    <scope>NUCLEOTIDE SEQUENCE [LARGE SCALE GENOMIC DNA]</scope>
    <source>
        <strain evidence="2">ATCC 33386 / NCTC 11300</strain>
        <plasmid evidence="2">Plasmid pSTERM02</plasmid>
    </source>
</reference>
<accession>D1AS50</accession>
<keyword evidence="1" id="KW-0614">Plasmid</keyword>
<dbReference type="KEGG" id="str:Sterm_4209"/>
<name>D1AS50_SEBTE</name>
<evidence type="ECO:0000313" key="2">
    <source>
        <dbReference type="Proteomes" id="UP000000845"/>
    </source>
</evidence>
<sequence>MGNKVIETKNIFNEMWNEKDYPTLEQIYNLFSKYIKEVLKKEGGESFIKETTGLSNTEKIDLVTQHILYAFLVSAGKDYQEWEKAKKVDITKDIKVMEYLLNYHDNLQGFKDTEDINPN</sequence>
<protein>
    <submittedName>
        <fullName evidence="1">Uncharacterized protein</fullName>
    </submittedName>
</protein>
<proteinExistence type="predicted"/>
<organism evidence="1 2">
    <name type="scientific">Sebaldella termitidis (strain ATCC 33386 / NCTC 11300)</name>
    <dbReference type="NCBI Taxonomy" id="526218"/>
    <lineage>
        <taxon>Bacteria</taxon>
        <taxon>Fusobacteriati</taxon>
        <taxon>Fusobacteriota</taxon>
        <taxon>Fusobacteriia</taxon>
        <taxon>Fusobacteriales</taxon>
        <taxon>Leptotrichiaceae</taxon>
        <taxon>Sebaldella</taxon>
    </lineage>
</organism>
<geneLocation type="plasmid" evidence="1 2">
    <name>pSTERM02</name>
</geneLocation>
<dbReference type="EMBL" id="CP001741">
    <property type="protein sequence ID" value="ACZ11037.1"/>
    <property type="molecule type" value="Genomic_DNA"/>
</dbReference>